<sequence>MSDDWETDPDFVVILLDIIAKIFRMMFPKENRDGDPKQLVVRVIRNPLIFHFTLILFTPSNSSAISLRALREEVKQSDRINKLKTAPKPSYGYGGKFGVERDRMDKSAVGHDHIEHVPKHSSQTDYSAGFGGKYGVQTDRQDQVGELFFFFAVRLSVLCSLGWDHKEHVEAHASQKDYSAGFGGKFGVQKDRQDKCAVGWDHKEQVAPHPSQKDYAFGFGGKYGVQADRMDSSSATWDEKGSTELHPSQMRPTIPTPSGGLSALRDRFETKGNKTNPTSNGPSPAQQRILEERARWEAERKQTSEKQQHQEQTQPVKDETNTTQTGPNILVGTESSSPVCASYCLRCWKNSIHMYFYVMHKGFTGKTNSGSRPIPPTTPTEPAMEPNPPPTVAAESVPEARSTEEAAPVPACEAHAIYYTAKAMYDYTAEEDDELTFSVGELITEIEKIDPGWWKGLCRGKIGLFPANYVEEQ</sequence>
<evidence type="ECO:0000259" key="6">
    <source>
        <dbReference type="PROSITE" id="PS50002"/>
    </source>
</evidence>
<dbReference type="GO" id="GO:0030427">
    <property type="term" value="C:site of polarized growth"/>
    <property type="evidence" value="ECO:0007669"/>
    <property type="project" value="TreeGrafter"/>
</dbReference>
<dbReference type="PRINTS" id="PR00452">
    <property type="entry name" value="SH3DOMAIN"/>
</dbReference>
<organism evidence="9">
    <name type="scientific">Echinostoma caproni</name>
    <dbReference type="NCBI Taxonomy" id="27848"/>
    <lineage>
        <taxon>Eukaryota</taxon>
        <taxon>Metazoa</taxon>
        <taxon>Spiralia</taxon>
        <taxon>Lophotrochozoa</taxon>
        <taxon>Platyhelminthes</taxon>
        <taxon>Trematoda</taxon>
        <taxon>Digenea</taxon>
        <taxon>Plagiorchiida</taxon>
        <taxon>Echinostomata</taxon>
        <taxon>Echinostomatoidea</taxon>
        <taxon>Echinostomatidae</taxon>
        <taxon>Echinostoma</taxon>
    </lineage>
</organism>
<evidence type="ECO:0000256" key="2">
    <source>
        <dbReference type="ARBA" id="ARBA00022553"/>
    </source>
</evidence>
<dbReference type="InterPro" id="IPR003134">
    <property type="entry name" value="Hs1_Cortactin"/>
</dbReference>
<dbReference type="AlphaFoldDB" id="A0A183A9D4"/>
<feature type="domain" description="SH3" evidence="6">
    <location>
        <begin position="416"/>
        <end position="473"/>
    </location>
</feature>
<dbReference type="SUPFAM" id="SSF50044">
    <property type="entry name" value="SH3-domain"/>
    <property type="match status" value="1"/>
</dbReference>
<dbReference type="PROSITE" id="PS50002">
    <property type="entry name" value="SH3"/>
    <property type="match status" value="1"/>
</dbReference>
<dbReference type="GO" id="GO:0005884">
    <property type="term" value="C:actin filament"/>
    <property type="evidence" value="ECO:0007669"/>
    <property type="project" value="TreeGrafter"/>
</dbReference>
<keyword evidence="3" id="KW-0677">Repeat</keyword>
<evidence type="ECO:0000256" key="1">
    <source>
        <dbReference type="ARBA" id="ARBA00022443"/>
    </source>
</evidence>
<dbReference type="CDD" id="cd11819">
    <property type="entry name" value="SH3_Cortactin_like"/>
    <property type="match status" value="1"/>
</dbReference>
<dbReference type="Gene3D" id="2.30.30.40">
    <property type="entry name" value="SH3 Domains"/>
    <property type="match status" value="1"/>
</dbReference>
<feature type="region of interest" description="Disordered" evidence="5">
    <location>
        <begin position="230"/>
        <end position="264"/>
    </location>
</feature>
<dbReference type="GO" id="GO:0005886">
    <property type="term" value="C:plasma membrane"/>
    <property type="evidence" value="ECO:0007669"/>
    <property type="project" value="TreeGrafter"/>
</dbReference>
<dbReference type="GO" id="GO:0030833">
    <property type="term" value="P:regulation of actin filament polymerization"/>
    <property type="evidence" value="ECO:0007669"/>
    <property type="project" value="TreeGrafter"/>
</dbReference>
<evidence type="ECO:0000313" key="9">
    <source>
        <dbReference type="WBParaSite" id="ECPE_0000357201-mRNA-1"/>
    </source>
</evidence>
<evidence type="ECO:0000313" key="8">
    <source>
        <dbReference type="Proteomes" id="UP000272942"/>
    </source>
</evidence>
<feature type="compositionally biased region" description="Pro residues" evidence="5">
    <location>
        <begin position="373"/>
        <end position="391"/>
    </location>
</feature>
<dbReference type="InterPro" id="IPR036028">
    <property type="entry name" value="SH3-like_dom_sf"/>
</dbReference>
<name>A0A183A9D4_9TREM</name>
<feature type="compositionally biased region" description="Basic and acidic residues" evidence="5">
    <location>
        <begin position="296"/>
        <end position="309"/>
    </location>
</feature>
<dbReference type="GO" id="GO:0016477">
    <property type="term" value="P:cell migration"/>
    <property type="evidence" value="ECO:0007669"/>
    <property type="project" value="TreeGrafter"/>
</dbReference>
<dbReference type="InterPro" id="IPR001452">
    <property type="entry name" value="SH3_domain"/>
</dbReference>
<dbReference type="Pfam" id="PF02218">
    <property type="entry name" value="HS1_rep"/>
    <property type="match status" value="3"/>
</dbReference>
<dbReference type="PROSITE" id="PS51090">
    <property type="entry name" value="CORTACTIN"/>
    <property type="match status" value="4"/>
</dbReference>
<keyword evidence="1 4" id="KW-0728">SH3 domain</keyword>
<feature type="region of interest" description="Disordered" evidence="5">
    <location>
        <begin position="367"/>
        <end position="394"/>
    </location>
</feature>
<dbReference type="WBParaSite" id="ECPE_0000357201-mRNA-1">
    <property type="protein sequence ID" value="ECPE_0000357201-mRNA-1"/>
    <property type="gene ID" value="ECPE_0000357201"/>
</dbReference>
<feature type="compositionally biased region" description="Polar residues" evidence="5">
    <location>
        <begin position="310"/>
        <end position="330"/>
    </location>
</feature>
<evidence type="ECO:0000256" key="3">
    <source>
        <dbReference type="ARBA" id="ARBA00022737"/>
    </source>
</evidence>
<keyword evidence="8" id="KW-1185">Reference proteome</keyword>
<dbReference type="FunFam" id="2.30.30.40:FF:000072">
    <property type="entry name" value="Unconventional Myosin IB"/>
    <property type="match status" value="1"/>
</dbReference>
<dbReference type="SMART" id="SM00326">
    <property type="entry name" value="SH3"/>
    <property type="match status" value="1"/>
</dbReference>
<feature type="region of interest" description="Disordered" evidence="5">
    <location>
        <begin position="296"/>
        <end position="330"/>
    </location>
</feature>
<evidence type="ECO:0000256" key="4">
    <source>
        <dbReference type="PROSITE-ProRule" id="PRU00192"/>
    </source>
</evidence>
<dbReference type="GO" id="GO:0030864">
    <property type="term" value="C:cortical actin cytoskeleton"/>
    <property type="evidence" value="ECO:0007669"/>
    <property type="project" value="TreeGrafter"/>
</dbReference>
<dbReference type="Proteomes" id="UP000272942">
    <property type="component" value="Unassembled WGS sequence"/>
</dbReference>
<dbReference type="PANTHER" id="PTHR10829">
    <property type="entry name" value="CORTACTIN AND DREBRIN"/>
    <property type="match status" value="1"/>
</dbReference>
<reference evidence="9" key="1">
    <citation type="submission" date="2016-06" db="UniProtKB">
        <authorList>
            <consortium name="WormBaseParasite"/>
        </authorList>
    </citation>
    <scope>IDENTIFICATION</scope>
</reference>
<proteinExistence type="predicted"/>
<protein>
    <submittedName>
        <fullName evidence="9">SH3 domain-containing protein</fullName>
    </submittedName>
</protein>
<dbReference type="GO" id="GO:0051015">
    <property type="term" value="F:actin filament binding"/>
    <property type="evidence" value="ECO:0007669"/>
    <property type="project" value="TreeGrafter"/>
</dbReference>
<dbReference type="PANTHER" id="PTHR10829:SF23">
    <property type="entry name" value="CORTACTIN, ISOFORM A"/>
    <property type="match status" value="1"/>
</dbReference>
<evidence type="ECO:0000313" key="7">
    <source>
        <dbReference type="EMBL" id="VDP69893.1"/>
    </source>
</evidence>
<dbReference type="OrthoDB" id="5971719at2759"/>
<dbReference type="EMBL" id="UZAN01040508">
    <property type="protein sequence ID" value="VDP69893.1"/>
    <property type="molecule type" value="Genomic_DNA"/>
</dbReference>
<dbReference type="Pfam" id="PF00018">
    <property type="entry name" value="SH3_1"/>
    <property type="match status" value="1"/>
</dbReference>
<keyword evidence="2" id="KW-0597">Phosphoprotein</keyword>
<reference evidence="7 8" key="2">
    <citation type="submission" date="2018-11" db="EMBL/GenBank/DDBJ databases">
        <authorList>
            <consortium name="Pathogen Informatics"/>
        </authorList>
    </citation>
    <scope>NUCLEOTIDE SEQUENCE [LARGE SCALE GENOMIC DNA]</scope>
    <source>
        <strain evidence="7 8">Egypt</strain>
    </source>
</reference>
<accession>A0A183A9D4</accession>
<evidence type="ECO:0000256" key="5">
    <source>
        <dbReference type="SAM" id="MobiDB-lite"/>
    </source>
</evidence>
<gene>
    <name evidence="7" type="ORF">ECPE_LOCUS3569</name>
</gene>